<accession>A0A1I5MGK7</accession>
<reference evidence="3" key="1">
    <citation type="submission" date="2016-10" db="EMBL/GenBank/DDBJ databases">
        <authorList>
            <person name="Varghese N."/>
            <person name="Submissions S."/>
        </authorList>
    </citation>
    <scope>NUCLEOTIDE SEQUENCE [LARGE SCALE GENOMIC DNA]</scope>
    <source>
        <strain evidence="3">CGMCC 1.10329</strain>
    </source>
</reference>
<protein>
    <submittedName>
        <fullName evidence="2">Acetyltransferase (GNAT) domain-containing protein</fullName>
    </submittedName>
</protein>
<dbReference type="InterPro" id="IPR000182">
    <property type="entry name" value="GNAT_dom"/>
</dbReference>
<evidence type="ECO:0000313" key="2">
    <source>
        <dbReference type="EMBL" id="SFP08076.1"/>
    </source>
</evidence>
<gene>
    <name evidence="2" type="ORF">SAMN05216277_101236</name>
</gene>
<dbReference type="EMBL" id="FOXI01000001">
    <property type="protein sequence ID" value="SFP08076.1"/>
    <property type="molecule type" value="Genomic_DNA"/>
</dbReference>
<dbReference type="CDD" id="cd04301">
    <property type="entry name" value="NAT_SF"/>
    <property type="match status" value="1"/>
</dbReference>
<dbReference type="AlphaFoldDB" id="A0A1I5MGK7"/>
<evidence type="ECO:0000313" key="3">
    <source>
        <dbReference type="Proteomes" id="UP000183769"/>
    </source>
</evidence>
<sequence length="258" mass="27734">MLAPDRVAAAEYAKRRVLAEGTDTRFGTFVHDPAHADRAAATQLLDARLPPADAPNPPERDPAARALLARLDTLFDRHERPHRVVTGVDAGTAARLAPLARARGYEREDYWALAAHRVDAPAIPDERRLETRSHGSDAAGTVHESVGRDPAGVAYAAEVASALGGQEVVAFRDGDPVGAAGWYIHGGADDPVARLTHVGVRPAVQNEGVGSTLVRAVVDRCPLPADRIVVCATADRAEFYERLGFVRNNALWRFARLP</sequence>
<dbReference type="Proteomes" id="UP000183769">
    <property type="component" value="Unassembled WGS sequence"/>
</dbReference>
<dbReference type="InterPro" id="IPR016181">
    <property type="entry name" value="Acyl_CoA_acyltransferase"/>
</dbReference>
<proteinExistence type="predicted"/>
<dbReference type="RefSeq" id="WP_074874762.1">
    <property type="nucleotide sequence ID" value="NZ_FOXI01000001.1"/>
</dbReference>
<dbReference type="OrthoDB" id="312893at2157"/>
<dbReference type="Gene3D" id="3.40.630.30">
    <property type="match status" value="1"/>
</dbReference>
<name>A0A1I5MGK7_9EURY</name>
<keyword evidence="3" id="KW-1185">Reference proteome</keyword>
<evidence type="ECO:0000259" key="1">
    <source>
        <dbReference type="PROSITE" id="PS51186"/>
    </source>
</evidence>
<dbReference type="SUPFAM" id="SSF55729">
    <property type="entry name" value="Acyl-CoA N-acyltransferases (Nat)"/>
    <property type="match status" value="1"/>
</dbReference>
<dbReference type="Pfam" id="PF13508">
    <property type="entry name" value="Acetyltransf_7"/>
    <property type="match status" value="1"/>
</dbReference>
<keyword evidence="2" id="KW-0808">Transferase</keyword>
<dbReference type="PROSITE" id="PS51186">
    <property type="entry name" value="GNAT"/>
    <property type="match status" value="1"/>
</dbReference>
<dbReference type="GO" id="GO:0016747">
    <property type="term" value="F:acyltransferase activity, transferring groups other than amino-acyl groups"/>
    <property type="evidence" value="ECO:0007669"/>
    <property type="project" value="InterPro"/>
</dbReference>
<feature type="domain" description="N-acetyltransferase" evidence="1">
    <location>
        <begin position="113"/>
        <end position="258"/>
    </location>
</feature>
<organism evidence="2 3">
    <name type="scientific">Halolamina pelagica</name>
    <dbReference type="NCBI Taxonomy" id="699431"/>
    <lineage>
        <taxon>Archaea</taxon>
        <taxon>Methanobacteriati</taxon>
        <taxon>Methanobacteriota</taxon>
        <taxon>Stenosarchaea group</taxon>
        <taxon>Halobacteria</taxon>
        <taxon>Halobacteriales</taxon>
        <taxon>Haloferacaceae</taxon>
    </lineage>
</organism>